<keyword evidence="2" id="KW-0547">Nucleotide-binding</keyword>
<feature type="compositionally biased region" description="Polar residues" evidence="6">
    <location>
        <begin position="419"/>
        <end position="435"/>
    </location>
</feature>
<feature type="domain" description="PIK helical" evidence="9">
    <location>
        <begin position="1696"/>
        <end position="1872"/>
    </location>
</feature>
<dbReference type="Pfam" id="PF00792">
    <property type="entry name" value="PI3K_C2"/>
    <property type="match status" value="1"/>
</dbReference>
<evidence type="ECO:0000256" key="5">
    <source>
        <dbReference type="PROSITE-ProRule" id="PRU00880"/>
    </source>
</evidence>
<dbReference type="PROSITE" id="PS51547">
    <property type="entry name" value="C2_PI3K"/>
    <property type="match status" value="1"/>
</dbReference>
<feature type="domain" description="PH" evidence="7">
    <location>
        <begin position="1552"/>
        <end position="1667"/>
    </location>
</feature>
<dbReference type="PROSITE" id="PS50003">
    <property type="entry name" value="PH_DOMAIN"/>
    <property type="match status" value="2"/>
</dbReference>
<dbReference type="GO" id="GO:0005524">
    <property type="term" value="F:ATP binding"/>
    <property type="evidence" value="ECO:0007669"/>
    <property type="project" value="UniProtKB-KW"/>
</dbReference>
<dbReference type="InterPro" id="IPR015433">
    <property type="entry name" value="PI3/4_kinase"/>
</dbReference>
<keyword evidence="4" id="KW-0067">ATP-binding</keyword>
<dbReference type="Gene3D" id="1.25.40.70">
    <property type="entry name" value="Phosphatidylinositol 3-kinase, accessory domain (PIK)"/>
    <property type="match status" value="1"/>
</dbReference>
<name>A0A485KB37_9STRA</name>
<evidence type="ECO:0000256" key="2">
    <source>
        <dbReference type="ARBA" id="ARBA00022741"/>
    </source>
</evidence>
<feature type="domain" description="PI3K/PI4K catalytic" evidence="8">
    <location>
        <begin position="1944"/>
        <end position="2224"/>
    </location>
</feature>
<feature type="region of interest" description="Disordered" evidence="6">
    <location>
        <begin position="171"/>
        <end position="360"/>
    </location>
</feature>
<dbReference type="InterPro" id="IPR000341">
    <property type="entry name" value="PI3K_Ras-bd_dom"/>
</dbReference>
<dbReference type="InterPro" id="IPR016024">
    <property type="entry name" value="ARM-type_fold"/>
</dbReference>
<dbReference type="SUPFAM" id="SSF56112">
    <property type="entry name" value="Protein kinase-like (PK-like)"/>
    <property type="match status" value="1"/>
</dbReference>
<feature type="region of interest" description="Disordered" evidence="6">
    <location>
        <begin position="411"/>
        <end position="452"/>
    </location>
</feature>
<feature type="compositionally biased region" description="Polar residues" evidence="6">
    <location>
        <begin position="498"/>
        <end position="514"/>
    </location>
</feature>
<sequence>MARMSMPYEDYVTSPRGSGPPPKPGGRLESRRHSISEKPGGGLFGFFKKKESSDAPNEPRGSFSLFGKNNEPYFPPISPESLAIHAHRRPMDFPQSDRGSSPFQSDRSMERPFPQHGHAPPGNPLSHSQPSTSDPRRTPPPVEVGFPPQGRVPAAQKPGGLDAYLAKYSKPTTVAAMPPQVTRPTSIPTDDGSADVGGTSRQERSSSIGKKNVPPSWASSQDSVLSGRPPPAVNDRAAAPSPRRRSKDSNGSGTQDAPPRVKLNAFLEKYGMKADGPVGVGRTSSQATEPTPRGFNRQRQGSEDDEVQQFVAGREPTAQTWAKASERYEPPPLQAVQGGQANRLANVSRTEPTVDRPASIDTMPTSMEVEFFRKKHAALVHQVEVIETTTETFPPQIPTRHTYTPPPLVGSPANRDFASVTQPSNQNGLFRQQPSIPQPRPTTGHPPTSMETKKHAALVHQVEVIETTTETFPPQIPTRHTYTPPPLVGSPANRDFASVTQPSNQNGLFRQQPSIPQPRPTTVHPPTSMETELDYFRKKHALLAHQVEHLESGVRSPKHDMRPSYGPDTQRNRNVHDDECRGSMTSKQPPPVAPPQPQSSIRSPTSKSTPSQALYHGDTRPNDDINAADQRAKQPLYLPPQESDVRRNSFEVKKQTQPKVMFARAQSMANPSTLLPPGALVNGVYDIDSEGDDSSEDKTQEKPAQRFAYQPEGDSDDDDDDGGFDNTTYAVKSFKHKNAIEPPLASPKVEEEEVHGVHPALLDEFYNNKPFEGHSGHEDPDEDEEGGDYPSTAAAIGDFERGIQAKSSAMDVIREQEESVTLSVEHLQALDLQSLGERPLFGSAAPSMAPHLNARSVVNSLSSAPIMASQERLVSSSQASNFRPIPALDRSFGGQLEPRFDNSSPAAQPLALFEGTHHREPLSSVQSNIPGPESAFGGIHTPTARSTLAQSDDVEQQVHQHVLGLLASPGQKTPTGDRATGNTTPQSRQYEAQQEHPAAEPLLNQTEFSDSSASSDDDHDSMGSPAASVILDTVYATQQGRSKRKPTKKQWYPVPDLVATPQSHELLANMGAILKRVCSQKKMSKETLEIRAAMPEYRLEKADWMLAKKAKQDDLTTIPCVARLPMDLLITGTSEDQSGRGHKKQSHEGFLLKQGQVNVTMQRRYMILQDNELVYYKQNPELNHGWFGKEKPRGSLHMGNITLVRPYLNTLTLELVTTKRTWVLQAETERDYKAWARALCNCVPYHAVDIVFKRMFGLTEVDASDRNQVRLRTLPHSTVAETVEHIFINYVQMAGAAPLKPFDPADYFLKVTGFRDYLIHPTSKVSQYSHIQECLFSKKTLCLSVLHRDAIDASIRDAAIADMRLDTLPTHPRQPHPALDHAVGSGLFQKPLQFSIQQIRNSPVGHNTHVVVTAELYYNGDRLEKIGDTSEVALAGGGGDWVRPRPLLSAFQVSALPRETRLVLTVFGFQTSEKWTPLFSTGLHIFDEDGLLVHGDMKLPLLDAAFPCHTGPVPQIVFPGAPYLIISLSRPNVAIRFDWSMHKGRVPDVDVSLDRSGWLSERPTSSLSAGAWAEKWCRLSHASCSLSMAPDAKSGITHSLPLDGASVAPLDAMNQRQTTKLTSSTRREQQTWAFQLRLHGNPRPIVMAARTRHERDAWVKTLALVAARRTFWDDDDDDNASDDVVGRASFLGQFVKPVGVSRSLGDFGYLVQLVQENPLYKLSGFEKAMLWRHRRAFVGSFEALPRVLSSLNWLDPVAVDDMLALLPAWTTPRHPAAYLALLEFAHVGVREFVVDQLRPMTDTTIRQFLPQLVQAIKGELFHTSPLADFVIERALKTPNQIGFDLFWALRVETYSPQYHERFGLLLNALLDVVSPLTRGTLQLQDKLFSEGGMFSQLCQQVKRLGGYAEATAALPGLLEQLNHRLPRVTFQLPIDPRVEVRRLVVDRCRIMSSAKLPLWLEFENAETGAPVAIIFKSGDDLRQDALALQLIRVMDDLWREDAKDLAMEPYKCVATGPSTGVVQVVPQSNTTAEIQRRGNGILGAFNDASFLHWLQEHNTQPRAQRAAVDLFLRSCAGYCVATYVLGIGDRHNDNMMMARDGRFFHIDFGHFLGFFKYVPLLGITIKRERTPFVFTPQMAHVFGGEHAPGFVKFIKTSGDAFNVVRRHFHVLVTLLQLMVPAHLPELRDRDDVNYVVETIAPDLSDTDAFLLFEDLVRQCHACKWKQYDNAAHLAYHKS</sequence>
<reference evidence="13 14" key="1">
    <citation type="submission" date="2019-03" db="EMBL/GenBank/DDBJ databases">
        <authorList>
            <person name="Gaulin E."/>
            <person name="Dumas B."/>
        </authorList>
    </citation>
    <scope>NUCLEOTIDE SEQUENCE [LARGE SCALE GENOMIC DNA]</scope>
    <source>
        <strain evidence="13">CBS 568.67</strain>
    </source>
</reference>
<dbReference type="GO" id="GO:0005886">
    <property type="term" value="C:plasma membrane"/>
    <property type="evidence" value="ECO:0007669"/>
    <property type="project" value="TreeGrafter"/>
</dbReference>
<dbReference type="SMART" id="SM00233">
    <property type="entry name" value="PH"/>
    <property type="match status" value="2"/>
</dbReference>
<gene>
    <name evidence="13" type="primary">Aste57867_1747</name>
    <name evidence="12" type="ORF">As57867_001745</name>
    <name evidence="13" type="ORF">ASTE57867_1747</name>
</gene>
<keyword evidence="3" id="KW-0418">Kinase</keyword>
<dbReference type="EMBL" id="VJMH01000156">
    <property type="protein sequence ID" value="KAF0718350.1"/>
    <property type="molecule type" value="Genomic_DNA"/>
</dbReference>
<dbReference type="Gene3D" id="3.30.1010.10">
    <property type="entry name" value="Phosphatidylinositol 3-kinase Catalytic Subunit, Chain A, domain 4"/>
    <property type="match status" value="1"/>
</dbReference>
<comment type="similarity">
    <text evidence="5">Belongs to the PI3/PI4-kinase family.</text>
</comment>
<feature type="region of interest" description="Disordered" evidence="6">
    <location>
        <begin position="492"/>
        <end position="528"/>
    </location>
</feature>
<dbReference type="GO" id="GO:0048015">
    <property type="term" value="P:phosphatidylinositol-mediated signaling"/>
    <property type="evidence" value="ECO:0007669"/>
    <property type="project" value="TreeGrafter"/>
</dbReference>
<feature type="domain" description="PI3K-RBD" evidence="10">
    <location>
        <begin position="1249"/>
        <end position="1347"/>
    </location>
</feature>
<feature type="compositionally biased region" description="Polar residues" evidence="6">
    <location>
        <begin position="337"/>
        <end position="351"/>
    </location>
</feature>
<dbReference type="GO" id="GO:0005942">
    <property type="term" value="C:phosphatidylinositol 3-kinase complex"/>
    <property type="evidence" value="ECO:0007669"/>
    <property type="project" value="TreeGrafter"/>
</dbReference>
<dbReference type="InterPro" id="IPR011009">
    <property type="entry name" value="Kinase-like_dom_sf"/>
</dbReference>
<dbReference type="SUPFAM" id="SSF50729">
    <property type="entry name" value="PH domain-like"/>
    <property type="match status" value="2"/>
</dbReference>
<dbReference type="InterPro" id="IPR042236">
    <property type="entry name" value="PI3K_accessory_sf"/>
</dbReference>
<evidence type="ECO:0000256" key="6">
    <source>
        <dbReference type="SAM" id="MobiDB-lite"/>
    </source>
</evidence>
<feature type="domain" description="C2 PI3K-type" evidence="11">
    <location>
        <begin position="1388"/>
        <end position="1538"/>
    </location>
</feature>
<dbReference type="Gene3D" id="3.10.20.90">
    <property type="entry name" value="Phosphatidylinositol 3-kinase Catalytic Subunit, Chain A, domain 1"/>
    <property type="match status" value="1"/>
</dbReference>
<feature type="compositionally biased region" description="Basic and acidic residues" evidence="6">
    <location>
        <begin position="549"/>
        <end position="562"/>
    </location>
</feature>
<dbReference type="Gene3D" id="1.10.1070.11">
    <property type="entry name" value="Phosphatidylinositol 3-/4-kinase, catalytic domain"/>
    <property type="match status" value="1"/>
</dbReference>
<dbReference type="Pfam" id="PF00794">
    <property type="entry name" value="PI3K_rbd"/>
    <property type="match status" value="1"/>
</dbReference>
<organism evidence="13 14">
    <name type="scientific">Aphanomyces stellatus</name>
    <dbReference type="NCBI Taxonomy" id="120398"/>
    <lineage>
        <taxon>Eukaryota</taxon>
        <taxon>Sar</taxon>
        <taxon>Stramenopiles</taxon>
        <taxon>Oomycota</taxon>
        <taxon>Saprolegniomycetes</taxon>
        <taxon>Saprolegniales</taxon>
        <taxon>Verrucalvaceae</taxon>
        <taxon>Aphanomyces</taxon>
    </lineage>
</organism>
<dbReference type="PROSITE" id="PS50290">
    <property type="entry name" value="PI3_4_KINASE_3"/>
    <property type="match status" value="1"/>
</dbReference>
<feature type="compositionally biased region" description="Acidic residues" evidence="6">
    <location>
        <begin position="713"/>
        <end position="723"/>
    </location>
</feature>
<feature type="compositionally biased region" description="Polar residues" evidence="6">
    <location>
        <begin position="97"/>
        <end position="106"/>
    </location>
</feature>
<dbReference type="PROSITE" id="PS00916">
    <property type="entry name" value="PI3_4_KINASE_2"/>
    <property type="match status" value="1"/>
</dbReference>
<dbReference type="GO" id="GO:0043491">
    <property type="term" value="P:phosphatidylinositol 3-kinase/protein kinase B signal transduction"/>
    <property type="evidence" value="ECO:0007669"/>
    <property type="project" value="TreeGrafter"/>
</dbReference>
<dbReference type="SMART" id="SM00146">
    <property type="entry name" value="PI3Kc"/>
    <property type="match status" value="1"/>
</dbReference>
<feature type="region of interest" description="Disordered" evidence="6">
    <location>
        <begin position="766"/>
        <end position="793"/>
    </location>
</feature>
<dbReference type="InterPro" id="IPR036940">
    <property type="entry name" value="PI3/4_kinase_cat_sf"/>
</dbReference>
<dbReference type="Gene3D" id="2.60.40.150">
    <property type="entry name" value="C2 domain"/>
    <property type="match status" value="1"/>
</dbReference>
<feature type="region of interest" description="Disordered" evidence="6">
    <location>
        <begin position="671"/>
        <end position="728"/>
    </location>
</feature>
<evidence type="ECO:0000313" key="14">
    <source>
        <dbReference type="Proteomes" id="UP000332933"/>
    </source>
</evidence>
<feature type="region of interest" description="Disordered" evidence="6">
    <location>
        <begin position="920"/>
        <end position="941"/>
    </location>
</feature>
<feature type="region of interest" description="Disordered" evidence="6">
    <location>
        <begin position="1"/>
        <end position="159"/>
    </location>
</feature>
<feature type="domain" description="PH" evidence="7">
    <location>
        <begin position="1144"/>
        <end position="1244"/>
    </location>
</feature>
<dbReference type="SUPFAM" id="SSF48371">
    <property type="entry name" value="ARM repeat"/>
    <property type="match status" value="1"/>
</dbReference>
<feature type="compositionally biased region" description="Basic and acidic residues" evidence="6">
    <location>
        <begin position="643"/>
        <end position="654"/>
    </location>
</feature>
<evidence type="ECO:0000259" key="8">
    <source>
        <dbReference type="PROSITE" id="PS50290"/>
    </source>
</evidence>
<dbReference type="SMART" id="SM00145">
    <property type="entry name" value="PI3Ka"/>
    <property type="match status" value="1"/>
</dbReference>
<evidence type="ECO:0000256" key="1">
    <source>
        <dbReference type="ARBA" id="ARBA00022679"/>
    </source>
</evidence>
<feature type="region of interest" description="Disordered" evidence="6">
    <location>
        <begin position="965"/>
        <end position="1025"/>
    </location>
</feature>
<dbReference type="OrthoDB" id="79413at2759"/>
<dbReference type="Pfam" id="PF00169">
    <property type="entry name" value="PH"/>
    <property type="match status" value="2"/>
</dbReference>
<dbReference type="Proteomes" id="UP000332933">
    <property type="component" value="Unassembled WGS sequence"/>
</dbReference>
<dbReference type="Gene3D" id="2.30.29.30">
    <property type="entry name" value="Pleckstrin-homology domain (PH domain)/Phosphotyrosine-binding domain (PTB)"/>
    <property type="match status" value="2"/>
</dbReference>
<evidence type="ECO:0000256" key="4">
    <source>
        <dbReference type="ARBA" id="ARBA00022840"/>
    </source>
</evidence>
<dbReference type="SUPFAM" id="SSF49562">
    <property type="entry name" value="C2 domain (Calcium/lipid-binding domain, CaLB)"/>
    <property type="match status" value="1"/>
</dbReference>
<evidence type="ECO:0000313" key="12">
    <source>
        <dbReference type="EMBL" id="KAF0718350.1"/>
    </source>
</evidence>
<evidence type="ECO:0000259" key="11">
    <source>
        <dbReference type="PROSITE" id="PS51547"/>
    </source>
</evidence>
<dbReference type="EMBL" id="CAADRA010000156">
    <property type="protein sequence ID" value="VFT78957.1"/>
    <property type="molecule type" value="Genomic_DNA"/>
</dbReference>
<dbReference type="GO" id="GO:0016303">
    <property type="term" value="F:1-phosphatidylinositol-3-kinase activity"/>
    <property type="evidence" value="ECO:0007669"/>
    <property type="project" value="TreeGrafter"/>
</dbReference>
<dbReference type="PANTHER" id="PTHR10048">
    <property type="entry name" value="PHOSPHATIDYLINOSITOL KINASE"/>
    <property type="match status" value="1"/>
</dbReference>
<dbReference type="PROSITE" id="PS00915">
    <property type="entry name" value="PI3_4_KINASE_1"/>
    <property type="match status" value="1"/>
</dbReference>
<protein>
    <submittedName>
        <fullName evidence="13">Aste57867_1747 protein</fullName>
    </submittedName>
</protein>
<dbReference type="InterPro" id="IPR002420">
    <property type="entry name" value="PI3K-type_C2_dom"/>
</dbReference>
<dbReference type="Pfam" id="PF00454">
    <property type="entry name" value="PI3_PI4_kinase"/>
    <property type="match status" value="1"/>
</dbReference>
<dbReference type="GO" id="GO:0016477">
    <property type="term" value="P:cell migration"/>
    <property type="evidence" value="ECO:0007669"/>
    <property type="project" value="TreeGrafter"/>
</dbReference>
<feature type="compositionally biased region" description="Basic and acidic residues" evidence="6">
    <location>
        <begin position="26"/>
        <end position="36"/>
    </location>
</feature>
<dbReference type="PANTHER" id="PTHR10048:SF14">
    <property type="entry name" value="LD28067P"/>
    <property type="match status" value="1"/>
</dbReference>
<evidence type="ECO:0000259" key="7">
    <source>
        <dbReference type="PROSITE" id="PS50003"/>
    </source>
</evidence>
<accession>A0A485KB37</accession>
<evidence type="ECO:0000313" key="13">
    <source>
        <dbReference type="EMBL" id="VFT78957.1"/>
    </source>
</evidence>
<dbReference type="GO" id="GO:0005737">
    <property type="term" value="C:cytoplasm"/>
    <property type="evidence" value="ECO:0007669"/>
    <property type="project" value="TreeGrafter"/>
</dbReference>
<dbReference type="InterPro" id="IPR035448">
    <property type="entry name" value="PI3Kc"/>
</dbReference>
<dbReference type="Pfam" id="PF00613">
    <property type="entry name" value="PI3Ka"/>
    <property type="match status" value="1"/>
</dbReference>
<dbReference type="InterPro" id="IPR011993">
    <property type="entry name" value="PH-like_dom_sf"/>
</dbReference>
<feature type="compositionally biased region" description="Polar residues" evidence="6">
    <location>
        <begin position="970"/>
        <end position="992"/>
    </location>
</feature>
<proteinExistence type="inferred from homology"/>
<feature type="compositionally biased region" description="Basic and acidic residues" evidence="6">
    <location>
        <begin position="570"/>
        <end position="581"/>
    </location>
</feature>
<evidence type="ECO:0000259" key="10">
    <source>
        <dbReference type="PROSITE" id="PS51546"/>
    </source>
</evidence>
<dbReference type="GO" id="GO:0035005">
    <property type="term" value="F:1-phosphatidylinositol-4-phosphate 3-kinase activity"/>
    <property type="evidence" value="ECO:0007669"/>
    <property type="project" value="TreeGrafter"/>
</dbReference>
<evidence type="ECO:0000259" key="9">
    <source>
        <dbReference type="PROSITE" id="PS51545"/>
    </source>
</evidence>
<keyword evidence="14" id="KW-1185">Reference proteome</keyword>
<feature type="region of interest" description="Disordered" evidence="6">
    <location>
        <begin position="549"/>
        <end position="654"/>
    </location>
</feature>
<dbReference type="InterPro" id="IPR029071">
    <property type="entry name" value="Ubiquitin-like_domsf"/>
</dbReference>
<dbReference type="SUPFAM" id="SSF54236">
    <property type="entry name" value="Ubiquitin-like"/>
    <property type="match status" value="1"/>
</dbReference>
<reference evidence="12" key="2">
    <citation type="submission" date="2019-06" db="EMBL/GenBank/DDBJ databases">
        <title>Genomics analysis of Aphanomyces spp. identifies a new class of oomycete effector associated with host adaptation.</title>
        <authorList>
            <person name="Gaulin E."/>
        </authorList>
    </citation>
    <scope>NUCLEOTIDE SEQUENCE</scope>
    <source>
        <strain evidence="12">CBS 578.67</strain>
    </source>
</reference>
<feature type="compositionally biased region" description="Polar residues" evidence="6">
    <location>
        <begin position="599"/>
        <end position="612"/>
    </location>
</feature>
<dbReference type="InterPro" id="IPR001849">
    <property type="entry name" value="PH_domain"/>
</dbReference>
<dbReference type="InterPro" id="IPR035892">
    <property type="entry name" value="C2_domain_sf"/>
</dbReference>
<dbReference type="PROSITE" id="PS51545">
    <property type="entry name" value="PIK_HELICAL"/>
    <property type="match status" value="1"/>
</dbReference>
<dbReference type="CDD" id="cd00891">
    <property type="entry name" value="PI3Kc"/>
    <property type="match status" value="1"/>
</dbReference>
<keyword evidence="1" id="KW-0808">Transferase</keyword>
<dbReference type="PROSITE" id="PS51546">
    <property type="entry name" value="PI3K_RBD"/>
    <property type="match status" value="1"/>
</dbReference>
<feature type="compositionally biased region" description="Pro residues" evidence="6">
    <location>
        <begin position="588"/>
        <end position="597"/>
    </location>
</feature>
<dbReference type="InterPro" id="IPR018936">
    <property type="entry name" value="PI3/4_kinase_CS"/>
</dbReference>
<dbReference type="InterPro" id="IPR000403">
    <property type="entry name" value="PI3/4_kinase_cat_dom"/>
</dbReference>
<dbReference type="InterPro" id="IPR001263">
    <property type="entry name" value="PI3K_accessory_dom"/>
</dbReference>
<evidence type="ECO:0000256" key="3">
    <source>
        <dbReference type="ARBA" id="ARBA00022777"/>
    </source>
</evidence>